<feature type="domain" description="Glycosyl transferase family 1" evidence="3">
    <location>
        <begin position="189"/>
        <end position="346"/>
    </location>
</feature>
<accession>A0A7V5P116</accession>
<dbReference type="EMBL" id="DROK01000212">
    <property type="protein sequence ID" value="HHI97639.1"/>
    <property type="molecule type" value="Genomic_DNA"/>
</dbReference>
<organism evidence="5">
    <name type="scientific">Thermodesulfatator atlanticus</name>
    <dbReference type="NCBI Taxonomy" id="501497"/>
    <lineage>
        <taxon>Bacteria</taxon>
        <taxon>Pseudomonadati</taxon>
        <taxon>Thermodesulfobacteriota</taxon>
        <taxon>Thermodesulfobacteria</taxon>
        <taxon>Thermodesulfobacteriales</taxon>
        <taxon>Thermodesulfatatoraceae</taxon>
        <taxon>Thermodesulfatator</taxon>
    </lineage>
</organism>
<evidence type="ECO:0000259" key="3">
    <source>
        <dbReference type="Pfam" id="PF00534"/>
    </source>
</evidence>
<feature type="domain" description="Glycosyltransferase subfamily 4-like N-terminal" evidence="4">
    <location>
        <begin position="16"/>
        <end position="175"/>
    </location>
</feature>
<dbReference type="PANTHER" id="PTHR12526">
    <property type="entry name" value="GLYCOSYLTRANSFERASE"/>
    <property type="match status" value="1"/>
</dbReference>
<dbReference type="Pfam" id="PF13439">
    <property type="entry name" value="Glyco_transf_4"/>
    <property type="match status" value="1"/>
</dbReference>
<dbReference type="PANTHER" id="PTHR12526:SF510">
    <property type="entry name" value="D-INOSITOL 3-PHOSPHATE GLYCOSYLTRANSFERASE"/>
    <property type="match status" value="1"/>
</dbReference>
<keyword evidence="1" id="KW-0328">Glycosyltransferase</keyword>
<evidence type="ECO:0000256" key="1">
    <source>
        <dbReference type="ARBA" id="ARBA00022676"/>
    </source>
</evidence>
<gene>
    <name evidence="5" type="ORF">ENJ96_07275</name>
</gene>
<dbReference type="Pfam" id="PF00534">
    <property type="entry name" value="Glycos_transf_1"/>
    <property type="match status" value="1"/>
</dbReference>
<dbReference type="Gene3D" id="3.40.50.2000">
    <property type="entry name" value="Glycogen Phosphorylase B"/>
    <property type="match status" value="2"/>
</dbReference>
<name>A0A7V5P116_9BACT</name>
<evidence type="ECO:0000313" key="5">
    <source>
        <dbReference type="EMBL" id="HHI97639.1"/>
    </source>
</evidence>
<sequence>MRLKVLQLGSPTGLYGAERWILALIKHLDPQKIETIVGVILDDPALEAPLLKEAARLGFKTAAIKAIGRFNWEAVKKLRRLLKEEKIHVLHTHGYKQDLLGFLATRGLPTRIIATPHGWSKEPDFKLACYEALNRLVFYGLDRVVPLSRELYQGLWRLPGLKKKLLLIENAVDLHEIENVKEIPAEVKKVREKGYLVVGYIGQLIHRKGIDVLLNALTAPGLEDLFLFVVGEGPLRGKLRNLVQQLGLADRVVFTGFRPDRLSFLRGFDFFILPSRLEGIPRCLMEAMGMGKPVVASDIEGVRALIPEDGSGGLLFPKDDPQALAQKLILLKKDLALRRRLGRQAAEIVRQKFSASRMARAYENLYQEIASNISWR</sequence>
<reference evidence="5" key="1">
    <citation type="journal article" date="2020" name="mSystems">
        <title>Genome- and Community-Level Interaction Insights into Carbon Utilization and Element Cycling Functions of Hydrothermarchaeota in Hydrothermal Sediment.</title>
        <authorList>
            <person name="Zhou Z."/>
            <person name="Liu Y."/>
            <person name="Xu W."/>
            <person name="Pan J."/>
            <person name="Luo Z.H."/>
            <person name="Li M."/>
        </authorList>
    </citation>
    <scope>NUCLEOTIDE SEQUENCE [LARGE SCALE GENOMIC DNA]</scope>
    <source>
        <strain evidence="5">HyVt-533</strain>
    </source>
</reference>
<keyword evidence="2" id="KW-0808">Transferase</keyword>
<proteinExistence type="predicted"/>
<dbReference type="SUPFAM" id="SSF53756">
    <property type="entry name" value="UDP-Glycosyltransferase/glycogen phosphorylase"/>
    <property type="match status" value="1"/>
</dbReference>
<dbReference type="InterPro" id="IPR001296">
    <property type="entry name" value="Glyco_trans_1"/>
</dbReference>
<evidence type="ECO:0000256" key="2">
    <source>
        <dbReference type="ARBA" id="ARBA00022679"/>
    </source>
</evidence>
<dbReference type="CDD" id="cd03801">
    <property type="entry name" value="GT4_PimA-like"/>
    <property type="match status" value="1"/>
</dbReference>
<dbReference type="GO" id="GO:0016757">
    <property type="term" value="F:glycosyltransferase activity"/>
    <property type="evidence" value="ECO:0007669"/>
    <property type="project" value="UniProtKB-KW"/>
</dbReference>
<dbReference type="Proteomes" id="UP000886101">
    <property type="component" value="Unassembled WGS sequence"/>
</dbReference>
<dbReference type="AlphaFoldDB" id="A0A7V5P116"/>
<dbReference type="InterPro" id="IPR028098">
    <property type="entry name" value="Glyco_trans_4-like_N"/>
</dbReference>
<evidence type="ECO:0000259" key="4">
    <source>
        <dbReference type="Pfam" id="PF13439"/>
    </source>
</evidence>
<comment type="caution">
    <text evidence="5">The sequence shown here is derived from an EMBL/GenBank/DDBJ whole genome shotgun (WGS) entry which is preliminary data.</text>
</comment>
<protein>
    <submittedName>
        <fullName evidence="5">Glycosyltransferase family 1 protein</fullName>
    </submittedName>
</protein>